<dbReference type="GO" id="GO:0004364">
    <property type="term" value="F:glutathione transferase activity"/>
    <property type="evidence" value="ECO:0007669"/>
    <property type="project" value="TreeGrafter"/>
</dbReference>
<evidence type="ECO:0000313" key="5">
    <source>
        <dbReference type="Proteomes" id="UP000006230"/>
    </source>
</evidence>
<dbReference type="Pfam" id="PF01323">
    <property type="entry name" value="DSBA"/>
    <property type="match status" value="1"/>
</dbReference>
<dbReference type="PANTHER" id="PTHR42943:SF13">
    <property type="entry name" value="GLUTATHIONE S-TRANSFERASE KAPPA-RELATED"/>
    <property type="match status" value="1"/>
</dbReference>
<dbReference type="InterPro" id="IPR036249">
    <property type="entry name" value="Thioredoxin-like_sf"/>
</dbReference>
<dbReference type="PANTHER" id="PTHR42943">
    <property type="entry name" value="GLUTATHIONE S-TRANSFERASE KAPPA"/>
    <property type="match status" value="1"/>
</dbReference>
<proteinExistence type="inferred from homology"/>
<organism evidence="4 5">
    <name type="scientific">Salipiger bermudensis (strain DSM 26914 / JCM 13377 / KCTC 12554 / HTCC2601)</name>
    <name type="common">Pelagibaca bermudensis</name>
    <dbReference type="NCBI Taxonomy" id="314265"/>
    <lineage>
        <taxon>Bacteria</taxon>
        <taxon>Pseudomonadati</taxon>
        <taxon>Pseudomonadota</taxon>
        <taxon>Alphaproteobacteria</taxon>
        <taxon>Rhodobacterales</taxon>
        <taxon>Roseobacteraceae</taxon>
        <taxon>Salipiger</taxon>
    </lineage>
</organism>
<dbReference type="EC" id="5.99.1.4" evidence="1"/>
<feature type="active site" description="Nucleophile" evidence="2">
    <location>
        <position position="13"/>
    </location>
</feature>
<dbReference type="eggNOG" id="COG3917">
    <property type="taxonomic scope" value="Bacteria"/>
</dbReference>
<dbReference type="GO" id="GO:1901170">
    <property type="term" value="P:naphthalene catabolic process"/>
    <property type="evidence" value="ECO:0007669"/>
    <property type="project" value="InterPro"/>
</dbReference>
<dbReference type="InterPro" id="IPR014440">
    <property type="entry name" value="HCCAis_GSTk"/>
</dbReference>
<dbReference type="Gene3D" id="3.40.30.10">
    <property type="entry name" value="Glutaredoxin"/>
    <property type="match status" value="1"/>
</dbReference>
<keyword evidence="5" id="KW-1185">Reference proteome</keyword>
<name>Q0FND1_SALBH</name>
<feature type="domain" description="DSBA-like thioredoxin" evidence="3">
    <location>
        <begin position="4"/>
        <end position="196"/>
    </location>
</feature>
<protein>
    <recommendedName>
        <fullName evidence="1">2-hydroxychromene-2-carboxylate isomerase</fullName>
        <ecNumber evidence="1">5.99.1.4</ecNumber>
    </recommendedName>
</protein>
<reference evidence="4 5" key="1">
    <citation type="journal article" date="2010" name="J. Bacteriol.">
        <title>Genome sequences of Pelagibaca bermudensis HTCC2601T and Maritimibacter alkaliphilus HTCC2654T, the type strains of two marine Roseobacter genera.</title>
        <authorList>
            <person name="Thrash J.C."/>
            <person name="Cho J.C."/>
            <person name="Ferriera S."/>
            <person name="Johnson J."/>
            <person name="Vergin K.L."/>
            <person name="Giovannoni S.J."/>
        </authorList>
    </citation>
    <scope>NUCLEOTIDE SEQUENCE [LARGE SCALE GENOMIC DNA]</scope>
    <source>
        <strain evidence="5">DSM 26914 / JCM 13377 / KCTC 12554 / HTCC2601</strain>
    </source>
</reference>
<comment type="similarity">
    <text evidence="1">Belongs to the GST superfamily. NadH family.</text>
</comment>
<comment type="caution">
    <text evidence="4">The sequence shown here is derived from an EMBL/GenBank/DDBJ whole genome shotgun (WGS) entry which is preliminary data.</text>
</comment>
<dbReference type="SUPFAM" id="SSF52833">
    <property type="entry name" value="Thioredoxin-like"/>
    <property type="match status" value="1"/>
</dbReference>
<dbReference type="RefSeq" id="WP_007792363.1">
    <property type="nucleotide sequence ID" value="NZ_DS022276.1"/>
</dbReference>
<dbReference type="InterPro" id="IPR001853">
    <property type="entry name" value="DSBA-like_thioredoxin_dom"/>
</dbReference>
<dbReference type="Proteomes" id="UP000006230">
    <property type="component" value="Unassembled WGS sequence"/>
</dbReference>
<dbReference type="OrthoDB" id="5244108at2"/>
<comment type="catalytic activity">
    <reaction evidence="1">
        <text>2-hydroxychromene-2-carboxylate = (3E)-4-(2-hydroxyphenyl)-2-oxobut-3-enoate</text>
        <dbReference type="Rhea" id="RHEA:27401"/>
        <dbReference type="ChEBI" id="CHEBI:59350"/>
        <dbReference type="ChEBI" id="CHEBI:59353"/>
        <dbReference type="EC" id="5.99.1.4"/>
    </reaction>
</comment>
<dbReference type="AlphaFoldDB" id="Q0FND1"/>
<gene>
    <name evidence="4" type="ORF">R2601_08878</name>
</gene>
<evidence type="ECO:0000259" key="3">
    <source>
        <dbReference type="Pfam" id="PF01323"/>
    </source>
</evidence>
<evidence type="ECO:0000256" key="2">
    <source>
        <dbReference type="PIRSR" id="PIRSR006386-1"/>
    </source>
</evidence>
<dbReference type="HOGENOM" id="CLU_069253_1_3_5"/>
<dbReference type="CDD" id="cd03022">
    <property type="entry name" value="DsbA_HCCA_Iso"/>
    <property type="match status" value="1"/>
</dbReference>
<dbReference type="InterPro" id="IPR044087">
    <property type="entry name" value="NahD-like"/>
</dbReference>
<keyword evidence="1 4" id="KW-0413">Isomerase</keyword>
<evidence type="ECO:0000313" key="4">
    <source>
        <dbReference type="EMBL" id="EAU45649.1"/>
    </source>
</evidence>
<evidence type="ECO:0000256" key="1">
    <source>
        <dbReference type="PIRNR" id="PIRNR006386"/>
    </source>
</evidence>
<dbReference type="EMBL" id="AATQ01000023">
    <property type="protein sequence ID" value="EAU45649.1"/>
    <property type="molecule type" value="Genomic_DNA"/>
</dbReference>
<dbReference type="GO" id="GO:0018845">
    <property type="term" value="F:2-hydroxychromene-2-carboxylate isomerase activity"/>
    <property type="evidence" value="ECO:0007669"/>
    <property type="project" value="UniProtKB-UniRule"/>
</dbReference>
<sequence>MRKTIDYFFSPASGFTYLGHQALMSLAAEAGAMVRFHPMDIRKVYAEMGTTHPLEQCEARQSYRIEDQRRWARLRGLRMPPNPAHHPVDVRLPCRVILATGRLGLDQDAVTLACLRGVWAEGRNISDPGDLGEALRQIDLPAYDILHEAESEDVRDEADAVTQSAIEAEIFGSPTYVVDGERFWGQDRIEFMREKLLKAAA</sequence>
<dbReference type="InterPro" id="IPR051924">
    <property type="entry name" value="GST_Kappa/NadH"/>
</dbReference>
<dbReference type="GO" id="GO:0006749">
    <property type="term" value="P:glutathione metabolic process"/>
    <property type="evidence" value="ECO:0007669"/>
    <property type="project" value="TreeGrafter"/>
</dbReference>
<dbReference type="GO" id="GO:0004602">
    <property type="term" value="F:glutathione peroxidase activity"/>
    <property type="evidence" value="ECO:0007669"/>
    <property type="project" value="TreeGrafter"/>
</dbReference>
<dbReference type="PIRSF" id="PIRSF006386">
    <property type="entry name" value="HCCAis_GSTk"/>
    <property type="match status" value="1"/>
</dbReference>
<accession>Q0FND1</accession>